<dbReference type="PROSITE" id="PS50088">
    <property type="entry name" value="ANK_REPEAT"/>
    <property type="match status" value="1"/>
</dbReference>
<keyword evidence="1" id="KW-0677">Repeat</keyword>
<sequence length="631" mass="71717">DIHEEPEKLKQLSDFCDICSGNTTLHLACMLLKKEAVSILVSMTNVDIKRTNNQGQTCLHMIFDRCAPYYVYGFFQALLITSNDSNNLNEIFGILTSHSSELLCLKDKNGENCLHLACRASMLALVKRIIHDKPELVTQTNSEGSSPLHVACASADIYIVSFLLEQQSVNVCNLNKEKQTVFHIVAKRNEYKIFLLLKKHSTFHLDVLCKKNVAGDTCLHIICSDFYSNYEMILDTRNEAPHIINIENKNGETALHLCPELLLFQHQINNFNLTKKNSKHQNPIFVLLEKLKNLNLGHYLHFRKNLLPNYNDLTPSKCSEIWKQVIKVPSFKKCINQKNGEQRIILHFICANFNNDLALKETMIDSVLSISASSTAAIDGNFETPFHILARLDLRFFDKVCKKYSNIDLSTQDSDGNTPLHLLCSQHLFYTEDFPIDKLVTYDPENADFTNTSYENADVSIVNKEGNTALHMACSMNCPYYIKCFSRGLKNINLHNKEGKAPVHCLNYGRNSAFSSCWQVLSAHPSFDPNVTDKKQMTILHYQCASFNPDFSLIEYLLGHKAINLDLVTSNNHTCLDLAKANAMCNSEKISHLIDILVTNSCKIPFTEESSFSRFMKPHHGIYYRVHNANV</sequence>
<dbReference type="InParanoid" id="A0A1X7SRC4"/>
<dbReference type="Gene3D" id="1.25.40.20">
    <property type="entry name" value="Ankyrin repeat-containing domain"/>
    <property type="match status" value="3"/>
</dbReference>
<organism evidence="4">
    <name type="scientific">Amphimedon queenslandica</name>
    <name type="common">Sponge</name>
    <dbReference type="NCBI Taxonomy" id="400682"/>
    <lineage>
        <taxon>Eukaryota</taxon>
        <taxon>Metazoa</taxon>
        <taxon>Porifera</taxon>
        <taxon>Demospongiae</taxon>
        <taxon>Heteroscleromorpha</taxon>
        <taxon>Haplosclerida</taxon>
        <taxon>Niphatidae</taxon>
        <taxon>Amphimedon</taxon>
    </lineage>
</organism>
<keyword evidence="2 3" id="KW-0040">ANK repeat</keyword>
<dbReference type="eggNOG" id="KOG0504">
    <property type="taxonomic scope" value="Eukaryota"/>
</dbReference>
<accession>A0A1X7SRC4</accession>
<name>A0A1X7SRC4_AMPQE</name>
<dbReference type="PANTHER" id="PTHR24198:SF165">
    <property type="entry name" value="ANKYRIN REPEAT-CONTAINING PROTEIN-RELATED"/>
    <property type="match status" value="1"/>
</dbReference>
<dbReference type="SMART" id="SM00248">
    <property type="entry name" value="ANK"/>
    <property type="match status" value="8"/>
</dbReference>
<evidence type="ECO:0000313" key="4">
    <source>
        <dbReference type="EnsemblMetazoa" id="Aqu2.1.04574_001"/>
    </source>
</evidence>
<dbReference type="EnsemblMetazoa" id="Aqu2.1.04574_001">
    <property type="protein sequence ID" value="Aqu2.1.04574_001"/>
    <property type="gene ID" value="Aqu2.1.04574"/>
</dbReference>
<dbReference type="PROSITE" id="PS50297">
    <property type="entry name" value="ANK_REP_REGION"/>
    <property type="match status" value="1"/>
</dbReference>
<dbReference type="InterPro" id="IPR002110">
    <property type="entry name" value="Ankyrin_rpt"/>
</dbReference>
<dbReference type="PANTHER" id="PTHR24198">
    <property type="entry name" value="ANKYRIN REPEAT AND PROTEIN KINASE DOMAIN-CONTAINING PROTEIN"/>
    <property type="match status" value="1"/>
</dbReference>
<dbReference type="OrthoDB" id="20727at2759"/>
<dbReference type="InterPro" id="IPR036770">
    <property type="entry name" value="Ankyrin_rpt-contain_sf"/>
</dbReference>
<evidence type="ECO:0000256" key="2">
    <source>
        <dbReference type="ARBA" id="ARBA00023043"/>
    </source>
</evidence>
<reference evidence="4" key="1">
    <citation type="submission" date="2017-05" db="UniProtKB">
        <authorList>
            <consortium name="EnsemblMetazoa"/>
        </authorList>
    </citation>
    <scope>IDENTIFICATION</scope>
</reference>
<feature type="repeat" description="ANK" evidence="3">
    <location>
        <begin position="143"/>
        <end position="165"/>
    </location>
</feature>
<dbReference type="Pfam" id="PF12796">
    <property type="entry name" value="Ank_2"/>
    <property type="match status" value="1"/>
</dbReference>
<dbReference type="SUPFAM" id="SSF48403">
    <property type="entry name" value="Ankyrin repeat"/>
    <property type="match status" value="3"/>
</dbReference>
<evidence type="ECO:0000256" key="3">
    <source>
        <dbReference type="PROSITE-ProRule" id="PRU00023"/>
    </source>
</evidence>
<proteinExistence type="predicted"/>
<dbReference type="AlphaFoldDB" id="A0A1X7SRC4"/>
<protein>
    <submittedName>
        <fullName evidence="4">Uncharacterized protein</fullName>
    </submittedName>
</protein>
<evidence type="ECO:0000256" key="1">
    <source>
        <dbReference type="ARBA" id="ARBA00022737"/>
    </source>
</evidence>